<comment type="cofactor">
    <cofactor evidence="7">
        <name>Mg(2+)</name>
        <dbReference type="ChEBI" id="CHEBI:18420"/>
    </cofactor>
    <text evidence="7">Binds 1 Mg(2+) ion per subunit.</text>
</comment>
<comment type="similarity">
    <text evidence="7">Belongs to the shikimate kinase family.</text>
</comment>
<evidence type="ECO:0000256" key="6">
    <source>
        <dbReference type="ARBA" id="ARBA00023141"/>
    </source>
</evidence>
<feature type="binding site" evidence="7">
    <location>
        <position position="38"/>
    </location>
    <ligand>
        <name>substrate</name>
    </ligand>
</feature>
<dbReference type="PRINTS" id="PR01100">
    <property type="entry name" value="SHIKIMTKNASE"/>
</dbReference>
<dbReference type="HOGENOM" id="CLU_771276_0_0_11"/>
<dbReference type="HAMAP" id="MF_00109">
    <property type="entry name" value="Shikimate_kinase"/>
    <property type="match status" value="1"/>
</dbReference>
<dbReference type="PANTHER" id="PTHR21087:SF16">
    <property type="entry name" value="SHIKIMATE KINASE 1, CHLOROPLASTIC"/>
    <property type="match status" value="1"/>
</dbReference>
<keyword evidence="7" id="KW-0963">Cytoplasm</keyword>
<dbReference type="InterPro" id="IPR027417">
    <property type="entry name" value="P-loop_NTPase"/>
</dbReference>
<feature type="binding site" evidence="7">
    <location>
        <begin position="16"/>
        <end position="21"/>
    </location>
    <ligand>
        <name>ATP</name>
        <dbReference type="ChEBI" id="CHEBI:30616"/>
    </ligand>
</feature>
<keyword evidence="9" id="KW-1185">Reference proteome</keyword>
<dbReference type="InterPro" id="IPR031322">
    <property type="entry name" value="Shikimate/glucono_kinase"/>
</dbReference>
<dbReference type="GO" id="GO:0000287">
    <property type="term" value="F:magnesium ion binding"/>
    <property type="evidence" value="ECO:0007669"/>
    <property type="project" value="UniProtKB-UniRule"/>
</dbReference>
<evidence type="ECO:0000256" key="7">
    <source>
        <dbReference type="HAMAP-Rule" id="MF_00109"/>
    </source>
</evidence>
<dbReference type="GO" id="GO:0005829">
    <property type="term" value="C:cytosol"/>
    <property type="evidence" value="ECO:0007669"/>
    <property type="project" value="TreeGrafter"/>
</dbReference>
<keyword evidence="6 7" id="KW-0057">Aromatic amino acid biosynthesis</keyword>
<sequence>MTANKTKRIVFIGMPGAGKSRIGWEVSKYLQAFFADSDKEIAKHEGTTTARAFTVLGEPAFRRMEHEVIAGLIGRMWDSPQSQVLSLGGGSVTNEDSRRLLQDFARCGGQVVYLDTDVDDAIEQATRRQETRPVLGEDSRGDWLRLYRERKDQFLQAATVIVSVRGKTPQGTALTVLDALEEKTAVLPFLKGRSYLVMGRRVFMHLPQTLSSADPHGRKVLLVHTLAAQADSDKARGILRRKGYEVIEASLLSSQQGLASSCLDPAREADFCLFVGDQDLCQAGMAFIRQRMPGLPFLLCPSPASCLPDLDWGQLFQDKFRLLGILAESDGPDKAQDDLWGRVLAAFPPQADTQACCLS</sequence>
<dbReference type="GO" id="GO:0004765">
    <property type="term" value="F:shikimate kinase activity"/>
    <property type="evidence" value="ECO:0007669"/>
    <property type="project" value="UniProtKB-UniRule"/>
</dbReference>
<comment type="caution">
    <text evidence="7">Lacks conserved residue(s) required for the propagation of feature annotation.</text>
</comment>
<dbReference type="AlphaFoldDB" id="E6K1S5"/>
<dbReference type="GO" id="GO:0009073">
    <property type="term" value="P:aromatic amino acid family biosynthetic process"/>
    <property type="evidence" value="ECO:0007669"/>
    <property type="project" value="UniProtKB-KW"/>
</dbReference>
<dbReference type="SUPFAM" id="SSF52540">
    <property type="entry name" value="P-loop containing nucleoside triphosphate hydrolases"/>
    <property type="match status" value="1"/>
</dbReference>
<name>E6K1S5_PARDN</name>
<keyword evidence="5 7" id="KW-0067">ATP-binding</keyword>
<keyword evidence="7" id="KW-0479">Metal-binding</keyword>
<dbReference type="PATRIC" id="fig|864564.6.peg.953"/>
<dbReference type="KEGG" id="pdo:PSDT_0869"/>
<evidence type="ECO:0000256" key="5">
    <source>
        <dbReference type="ARBA" id="ARBA00022840"/>
    </source>
</evidence>
<dbReference type="EC" id="2.7.1.71" evidence="7"/>
<dbReference type="EMBL" id="AEON01000001">
    <property type="protein sequence ID" value="EFT83756.1"/>
    <property type="molecule type" value="Genomic_DNA"/>
</dbReference>
<dbReference type="RefSeq" id="WP_006289138.1">
    <property type="nucleotide sequence ID" value="NZ_AP012333.1"/>
</dbReference>
<dbReference type="UniPathway" id="UPA00053">
    <property type="reaction ID" value="UER00088"/>
</dbReference>
<evidence type="ECO:0000256" key="1">
    <source>
        <dbReference type="ARBA" id="ARBA00022605"/>
    </source>
</evidence>
<feature type="binding site" evidence="7">
    <location>
        <position position="89"/>
    </location>
    <ligand>
        <name>substrate</name>
    </ligand>
</feature>
<comment type="subunit">
    <text evidence="7">Monomer.</text>
</comment>
<evidence type="ECO:0000256" key="2">
    <source>
        <dbReference type="ARBA" id="ARBA00022679"/>
    </source>
</evidence>
<evidence type="ECO:0000313" key="8">
    <source>
        <dbReference type="EMBL" id="EFT83756.1"/>
    </source>
</evidence>
<gene>
    <name evidence="7 8" type="primary">aroK</name>
    <name evidence="8" type="ORF">HMPREF0620_0761</name>
</gene>
<comment type="pathway">
    <text evidence="7">Metabolic intermediate biosynthesis; chorismate biosynthesis; chorismate from D-erythrose 4-phosphate and phosphoenolpyruvate: step 5/7.</text>
</comment>
<feature type="binding site" evidence="7">
    <location>
        <position position="20"/>
    </location>
    <ligand>
        <name>Mg(2+)</name>
        <dbReference type="ChEBI" id="CHEBI:18420"/>
    </ligand>
</feature>
<dbReference type="GO" id="GO:0009423">
    <property type="term" value="P:chorismate biosynthetic process"/>
    <property type="evidence" value="ECO:0007669"/>
    <property type="project" value="UniProtKB-UniRule"/>
</dbReference>
<dbReference type="GO" id="GO:0005524">
    <property type="term" value="F:ATP binding"/>
    <property type="evidence" value="ECO:0007669"/>
    <property type="project" value="UniProtKB-UniRule"/>
</dbReference>
<protein>
    <recommendedName>
        <fullName evidence="7">Shikimate kinase</fullName>
        <shortName evidence="7">SK</shortName>
        <ecNumber evidence="7">2.7.1.71</ecNumber>
    </recommendedName>
</protein>
<accession>E6K1S5</accession>
<keyword evidence="7" id="KW-0460">Magnesium</keyword>
<feature type="binding site" evidence="7">
    <location>
        <position position="132"/>
    </location>
    <ligand>
        <name>ATP</name>
        <dbReference type="ChEBI" id="CHEBI:30616"/>
    </ligand>
</feature>
<keyword evidence="2 7" id="KW-0808">Transferase</keyword>
<dbReference type="InterPro" id="IPR000623">
    <property type="entry name" value="Shikimate_kinase/TSH1"/>
</dbReference>
<evidence type="ECO:0000256" key="3">
    <source>
        <dbReference type="ARBA" id="ARBA00022741"/>
    </source>
</evidence>
<proteinExistence type="inferred from homology"/>
<comment type="catalytic activity">
    <reaction evidence="7">
        <text>shikimate + ATP = 3-phosphoshikimate + ADP + H(+)</text>
        <dbReference type="Rhea" id="RHEA:13121"/>
        <dbReference type="ChEBI" id="CHEBI:15378"/>
        <dbReference type="ChEBI" id="CHEBI:30616"/>
        <dbReference type="ChEBI" id="CHEBI:36208"/>
        <dbReference type="ChEBI" id="CHEBI:145989"/>
        <dbReference type="ChEBI" id="CHEBI:456216"/>
        <dbReference type="EC" id="2.7.1.71"/>
    </reaction>
</comment>
<reference evidence="8 9" key="1">
    <citation type="submission" date="2010-12" db="EMBL/GenBank/DDBJ databases">
        <authorList>
            <person name="Muzny D."/>
            <person name="Qin X."/>
            <person name="Buhay C."/>
            <person name="Dugan-Rocha S."/>
            <person name="Ding Y."/>
            <person name="Chen G."/>
            <person name="Hawes A."/>
            <person name="Holder M."/>
            <person name="Jhangiani S."/>
            <person name="Johnson A."/>
            <person name="Khan Z."/>
            <person name="Li Z."/>
            <person name="Liu W."/>
            <person name="Liu X."/>
            <person name="Perez L."/>
            <person name="Shen H."/>
            <person name="Wang Q."/>
            <person name="Watt J."/>
            <person name="Xi L."/>
            <person name="Xin Y."/>
            <person name="Zhou J."/>
            <person name="Deng J."/>
            <person name="Jiang H."/>
            <person name="Liu Y."/>
            <person name="Qu J."/>
            <person name="Song X.-Z."/>
            <person name="Zhang L."/>
            <person name="Villasana D."/>
            <person name="Johnson A."/>
            <person name="Liu J."/>
            <person name="Liyanage D."/>
            <person name="Lorensuhewa L."/>
            <person name="Robinson T."/>
            <person name="Song A."/>
            <person name="Song B.-B."/>
            <person name="Dinh H."/>
            <person name="Thornton R."/>
            <person name="Coyle M."/>
            <person name="Francisco L."/>
            <person name="Jackson L."/>
            <person name="Javaid M."/>
            <person name="Korchina V."/>
            <person name="Kovar C."/>
            <person name="Mata R."/>
            <person name="Mathew T."/>
            <person name="Ngo R."/>
            <person name="Nguyen L."/>
            <person name="Nguyen N."/>
            <person name="Okwuonu G."/>
            <person name="Ongeri F."/>
            <person name="Pham C."/>
            <person name="Simmons D."/>
            <person name="Wilczek-Boney K."/>
            <person name="Hale W."/>
            <person name="Jakkamsetti A."/>
            <person name="Pham P."/>
            <person name="Ruth R."/>
            <person name="San Lucas F."/>
            <person name="Warren J."/>
            <person name="Zhang J."/>
            <person name="Zhao Z."/>
            <person name="Zhou C."/>
            <person name="Zhu D."/>
            <person name="Lee S."/>
            <person name="Bess C."/>
            <person name="Blankenburg K."/>
            <person name="Forbes L."/>
            <person name="Fu Q."/>
            <person name="Gubbala S."/>
            <person name="Hirani K."/>
            <person name="Jayaseelan J.C."/>
            <person name="Lara F."/>
            <person name="Munidasa M."/>
            <person name="Palculict T."/>
            <person name="Patil S."/>
            <person name="Pu L.-L."/>
            <person name="Saada N."/>
            <person name="Tang L."/>
            <person name="Weissenberger G."/>
            <person name="Zhu Y."/>
            <person name="Hemphill L."/>
            <person name="Shang Y."/>
            <person name="Youmans B."/>
            <person name="Ayvaz T."/>
            <person name="Ross M."/>
            <person name="Santibanez J."/>
            <person name="Aqrawi P."/>
            <person name="Gross S."/>
            <person name="Joshi V."/>
            <person name="Fowler G."/>
            <person name="Nazareth L."/>
            <person name="Reid J."/>
            <person name="Worley K."/>
            <person name="Petrosino J."/>
            <person name="Highlander S."/>
            <person name="Gibbs R."/>
        </authorList>
    </citation>
    <scope>NUCLEOTIDE SEQUENCE [LARGE SCALE GENOMIC DNA]</scope>
    <source>
        <strain evidence="8 9">DSM 10105</strain>
    </source>
</reference>
<dbReference type="eggNOG" id="COG0703">
    <property type="taxonomic scope" value="Bacteria"/>
</dbReference>
<evidence type="ECO:0000313" key="9">
    <source>
        <dbReference type="Proteomes" id="UP000004946"/>
    </source>
</evidence>
<keyword evidence="1 7" id="KW-0028">Amino-acid biosynthesis</keyword>
<dbReference type="PANTHER" id="PTHR21087">
    <property type="entry name" value="SHIKIMATE KINASE"/>
    <property type="match status" value="1"/>
</dbReference>
<keyword evidence="4 7" id="KW-0418">Kinase</keyword>
<feature type="binding site" evidence="7">
    <location>
        <position position="62"/>
    </location>
    <ligand>
        <name>substrate</name>
    </ligand>
</feature>
<dbReference type="Proteomes" id="UP000004946">
    <property type="component" value="Chromosome"/>
</dbReference>
<dbReference type="Gene3D" id="3.40.50.300">
    <property type="entry name" value="P-loop containing nucleotide triphosphate hydrolases"/>
    <property type="match status" value="1"/>
</dbReference>
<comment type="function">
    <text evidence="7">Catalyzes the specific phosphorylation of the 3-hydroxyl group of shikimic acid using ATP as a cosubstrate.</text>
</comment>
<dbReference type="GO" id="GO:0008652">
    <property type="term" value="P:amino acid biosynthetic process"/>
    <property type="evidence" value="ECO:0007669"/>
    <property type="project" value="UniProtKB-KW"/>
</dbReference>
<feature type="binding site" evidence="7">
    <location>
        <position position="150"/>
    </location>
    <ligand>
        <name>substrate</name>
    </ligand>
</feature>
<organism evidence="8 9">
    <name type="scientific">Parascardovia denticolens DSM 10105 = JCM 12538</name>
    <dbReference type="NCBI Taxonomy" id="864564"/>
    <lineage>
        <taxon>Bacteria</taxon>
        <taxon>Bacillati</taxon>
        <taxon>Actinomycetota</taxon>
        <taxon>Actinomycetes</taxon>
        <taxon>Bifidobacteriales</taxon>
        <taxon>Bifidobacteriaceae</taxon>
        <taxon>Parascardovia</taxon>
    </lineage>
</organism>
<dbReference type="Pfam" id="PF01202">
    <property type="entry name" value="SKI"/>
    <property type="match status" value="1"/>
</dbReference>
<comment type="caution">
    <text evidence="8">The sequence shown here is derived from an EMBL/GenBank/DDBJ whole genome shotgun (WGS) entry which is preliminary data.</text>
</comment>
<dbReference type="CDD" id="cd00464">
    <property type="entry name" value="SK"/>
    <property type="match status" value="1"/>
</dbReference>
<comment type="subcellular location">
    <subcellularLocation>
        <location evidence="7">Cytoplasm</location>
    </subcellularLocation>
</comment>
<evidence type="ECO:0000256" key="4">
    <source>
        <dbReference type="ARBA" id="ARBA00022777"/>
    </source>
</evidence>
<keyword evidence="3 7" id="KW-0547">Nucleotide-binding</keyword>